<evidence type="ECO:0000256" key="6">
    <source>
        <dbReference type="RuleBase" id="RU000461"/>
    </source>
</evidence>
<name>B8LPD9_PICSI</name>
<dbReference type="PANTHER" id="PTHR47950:SF13">
    <property type="entry name" value="CYTOCHROME P450, FAMILY 76, SUBFAMILY G, POLYPEPTIDE 1"/>
    <property type="match status" value="1"/>
</dbReference>
<dbReference type="PANTHER" id="PTHR47950">
    <property type="entry name" value="CYTOCHROME P450, FAMILY 76, SUBFAMILY C, POLYPEPTIDE 5-RELATED"/>
    <property type="match status" value="1"/>
</dbReference>
<keyword evidence="7" id="KW-0472">Membrane</keyword>
<comment type="similarity">
    <text evidence="1 6">Belongs to the cytochrome P450 family.</text>
</comment>
<dbReference type="PRINTS" id="PR00463">
    <property type="entry name" value="EP450I"/>
</dbReference>
<feature type="transmembrane region" description="Helical" evidence="7">
    <location>
        <begin position="6"/>
        <end position="26"/>
    </location>
</feature>
<evidence type="ECO:0000256" key="3">
    <source>
        <dbReference type="ARBA" id="ARBA00023002"/>
    </source>
</evidence>
<organism evidence="8">
    <name type="scientific">Picea sitchensis</name>
    <name type="common">Sitka spruce</name>
    <name type="synonym">Pinus sitchensis</name>
    <dbReference type="NCBI Taxonomy" id="3332"/>
    <lineage>
        <taxon>Eukaryota</taxon>
        <taxon>Viridiplantae</taxon>
        <taxon>Streptophyta</taxon>
        <taxon>Embryophyta</taxon>
        <taxon>Tracheophyta</taxon>
        <taxon>Spermatophyta</taxon>
        <taxon>Pinopsida</taxon>
        <taxon>Pinidae</taxon>
        <taxon>Conifers I</taxon>
        <taxon>Pinales</taxon>
        <taxon>Pinaceae</taxon>
        <taxon>Picea</taxon>
    </lineage>
</organism>
<keyword evidence="4 5" id="KW-0408">Iron</keyword>
<dbReference type="FunFam" id="1.10.630.10:FF:000007">
    <property type="entry name" value="Cytochrome P450 76C4"/>
    <property type="match status" value="1"/>
</dbReference>
<dbReference type="InterPro" id="IPR002401">
    <property type="entry name" value="Cyt_P450_E_grp-I"/>
</dbReference>
<keyword evidence="2 5" id="KW-0479">Metal-binding</keyword>
<evidence type="ECO:0000256" key="1">
    <source>
        <dbReference type="ARBA" id="ARBA00010617"/>
    </source>
</evidence>
<dbReference type="GO" id="GO:0005506">
    <property type="term" value="F:iron ion binding"/>
    <property type="evidence" value="ECO:0007669"/>
    <property type="project" value="InterPro"/>
</dbReference>
<dbReference type="PRINTS" id="PR00385">
    <property type="entry name" value="P450"/>
</dbReference>
<evidence type="ECO:0000256" key="5">
    <source>
        <dbReference type="PIRSR" id="PIRSR602401-1"/>
    </source>
</evidence>
<keyword evidence="3 6" id="KW-0560">Oxidoreductase</keyword>
<dbReference type="GO" id="GO:0004497">
    <property type="term" value="F:monooxygenase activity"/>
    <property type="evidence" value="ECO:0007669"/>
    <property type="project" value="UniProtKB-KW"/>
</dbReference>
<keyword evidence="5 6" id="KW-0349">Heme</keyword>
<evidence type="ECO:0000256" key="2">
    <source>
        <dbReference type="ARBA" id="ARBA00022723"/>
    </source>
</evidence>
<dbReference type="Pfam" id="PF00067">
    <property type="entry name" value="p450"/>
    <property type="match status" value="1"/>
</dbReference>
<evidence type="ECO:0000256" key="4">
    <source>
        <dbReference type="ARBA" id="ARBA00023004"/>
    </source>
</evidence>
<dbReference type="GO" id="GO:0016705">
    <property type="term" value="F:oxidoreductase activity, acting on paired donors, with incorporation or reduction of molecular oxygen"/>
    <property type="evidence" value="ECO:0007669"/>
    <property type="project" value="InterPro"/>
</dbReference>
<dbReference type="AlphaFoldDB" id="B8LPD9"/>
<keyword evidence="7" id="KW-0812">Transmembrane</keyword>
<proteinExistence type="evidence at transcript level"/>
<dbReference type="InterPro" id="IPR001128">
    <property type="entry name" value="Cyt_P450"/>
</dbReference>
<keyword evidence="6" id="KW-0503">Monooxygenase</keyword>
<dbReference type="GO" id="GO:0020037">
    <property type="term" value="F:heme binding"/>
    <property type="evidence" value="ECO:0007669"/>
    <property type="project" value="InterPro"/>
</dbReference>
<dbReference type="CDD" id="cd11073">
    <property type="entry name" value="CYP76-like"/>
    <property type="match status" value="1"/>
</dbReference>
<comment type="cofactor">
    <cofactor evidence="5">
        <name>heme</name>
        <dbReference type="ChEBI" id="CHEBI:30413"/>
    </cofactor>
</comment>
<feature type="binding site" description="axial binding residue" evidence="5">
    <location>
        <position position="449"/>
    </location>
    <ligand>
        <name>heme</name>
        <dbReference type="ChEBI" id="CHEBI:30413"/>
    </ligand>
    <ligandPart>
        <name>Fe</name>
        <dbReference type="ChEBI" id="CHEBI:18248"/>
    </ligandPart>
</feature>
<accession>B8LPD9</accession>
<dbReference type="EMBL" id="EF677712">
    <property type="protein sequence ID" value="ABR17519.1"/>
    <property type="molecule type" value="mRNA"/>
</dbReference>
<keyword evidence="7" id="KW-1133">Transmembrane helix</keyword>
<dbReference type="InterPro" id="IPR036396">
    <property type="entry name" value="Cyt_P450_sf"/>
</dbReference>
<dbReference type="InterPro" id="IPR017972">
    <property type="entry name" value="Cyt_P450_CS"/>
</dbReference>
<sequence>MDIGRFVFYSLLGITSAIVYFVLDVWKKKKKTYCRLPPGPQGWPIVGNLFQLGKKPHESLFRLATKYGPLMSLSLGMKTTVVVSSPSMAKEVLKTHGHVFAGRIVTQAARSLSHDKSSFLLCQYGSRWRTLRRISNTELFSVKRLDALQDLRRVQVRGMIHQIFENSVKGSGCVNIGHIAFHSAFNLIGNMAFGKDMFDPHFRASEDLKDAISKLMVLHTAPNLADYFPCLQFLDLQGVYRNTGIYRKKAYDVMDKFIEDRLAKRGKNSDRTDDGKKDLLDVLLDMRSDEFTLTDIRGYLNDMFVAGSDTTAVTIEWAIAELVRNPEKLKRAQAELEEVIGLNRRLEESDTERLPYLRAVVKEVFRLHPAGPLLVPHRADGRFEIAGFVIPKHSRVLVNVWGMGRDPQIWNEPLKFVPERFIDDEMCGQMDYKGKDFELIPFGAGTRMCVGLPLASRMVHLVLGSLIHSFEWAPPKGMSAEQMDMTEKFGLALQKAVPLEAIATPRLLSHVY</sequence>
<dbReference type="PROSITE" id="PS00086">
    <property type="entry name" value="CYTOCHROME_P450"/>
    <property type="match status" value="1"/>
</dbReference>
<protein>
    <recommendedName>
        <fullName evidence="9">Cytochrome P450</fullName>
    </recommendedName>
</protein>
<evidence type="ECO:0000256" key="7">
    <source>
        <dbReference type="SAM" id="Phobius"/>
    </source>
</evidence>
<reference evidence="8" key="1">
    <citation type="submission" date="2007-06" db="EMBL/GenBank/DDBJ databases">
        <title>Full length cDNA sequences from Sitka Spruce (Picea sitchensis).</title>
        <authorList>
            <person name="Ralph S.G."/>
            <person name="Chun H.E."/>
            <person name="Liao N."/>
            <person name="Ali J."/>
            <person name="Reid K."/>
            <person name="Kolosova N."/>
            <person name="Cooper N."/>
            <person name="Cullis C."/>
            <person name="Jancsik S."/>
            <person name="Moore R."/>
            <person name="Mayo M."/>
            <person name="Wagner S."/>
            <person name="Holt R.A."/>
            <person name="Jones S.J.M."/>
            <person name="Marra M.A."/>
            <person name="Ritland C.E."/>
            <person name="Ritland K."/>
            <person name="Bohlmann J."/>
        </authorList>
    </citation>
    <scope>NUCLEOTIDE SEQUENCE</scope>
    <source>
        <tissue evidence="8">Green portion of the leader tissue</tissue>
    </source>
</reference>
<dbReference type="SUPFAM" id="SSF48264">
    <property type="entry name" value="Cytochrome P450"/>
    <property type="match status" value="1"/>
</dbReference>
<dbReference type="Gene3D" id="1.10.630.10">
    <property type="entry name" value="Cytochrome P450"/>
    <property type="match status" value="1"/>
</dbReference>
<evidence type="ECO:0000313" key="8">
    <source>
        <dbReference type="EMBL" id="ABR17519.1"/>
    </source>
</evidence>
<evidence type="ECO:0008006" key="9">
    <source>
        <dbReference type="Google" id="ProtNLM"/>
    </source>
</evidence>